<evidence type="ECO:0000313" key="6">
    <source>
        <dbReference type="EMBL" id="JAS90796.1"/>
    </source>
</evidence>
<evidence type="ECO:0000256" key="3">
    <source>
        <dbReference type="SAM" id="SignalP"/>
    </source>
</evidence>
<protein>
    <recommendedName>
        <fullName evidence="4">Single domain-containing protein</fullName>
    </recommendedName>
</protein>
<organism evidence="5">
    <name type="scientific">Homalodisca liturata</name>
    <dbReference type="NCBI Taxonomy" id="320908"/>
    <lineage>
        <taxon>Eukaryota</taxon>
        <taxon>Metazoa</taxon>
        <taxon>Ecdysozoa</taxon>
        <taxon>Arthropoda</taxon>
        <taxon>Hexapoda</taxon>
        <taxon>Insecta</taxon>
        <taxon>Pterygota</taxon>
        <taxon>Neoptera</taxon>
        <taxon>Paraneoptera</taxon>
        <taxon>Hemiptera</taxon>
        <taxon>Auchenorrhyncha</taxon>
        <taxon>Membracoidea</taxon>
        <taxon>Cicadellidae</taxon>
        <taxon>Cicadellinae</taxon>
        <taxon>Proconiini</taxon>
        <taxon>Homalodisca</taxon>
    </lineage>
</organism>
<dbReference type="EMBL" id="GECU01016910">
    <property type="protein sequence ID" value="JAS90796.1"/>
    <property type="molecule type" value="Transcribed_RNA"/>
</dbReference>
<gene>
    <name evidence="5" type="ORF">g.10154</name>
    <name evidence="6" type="ORF">g.10155</name>
</gene>
<dbReference type="SMART" id="SM01318">
    <property type="entry name" value="SVWC"/>
    <property type="match status" value="1"/>
</dbReference>
<dbReference type="AlphaFoldDB" id="A0A1B6IDZ9"/>
<dbReference type="Pfam" id="PF15430">
    <property type="entry name" value="SVWC"/>
    <property type="match status" value="1"/>
</dbReference>
<keyword evidence="2" id="KW-0964">Secreted</keyword>
<feature type="signal peptide" evidence="3">
    <location>
        <begin position="1"/>
        <end position="22"/>
    </location>
</feature>
<feature type="chain" id="PRO_5008584994" description="Single domain-containing protein" evidence="3">
    <location>
        <begin position="23"/>
        <end position="137"/>
    </location>
</feature>
<evidence type="ECO:0000256" key="1">
    <source>
        <dbReference type="ARBA" id="ARBA00004613"/>
    </source>
</evidence>
<accession>A0A1B6IDZ9</accession>
<evidence type="ECO:0000259" key="4">
    <source>
        <dbReference type="SMART" id="SM01318"/>
    </source>
</evidence>
<reference evidence="5" key="1">
    <citation type="submission" date="2015-11" db="EMBL/GenBank/DDBJ databases">
        <title>De novo transcriptome assembly of four potential Pierce s Disease insect vectors from Arizona vineyards.</title>
        <authorList>
            <person name="Tassone E.E."/>
        </authorList>
    </citation>
    <scope>NUCLEOTIDE SEQUENCE</scope>
</reference>
<name>A0A1B6IDZ9_9HEMI</name>
<proteinExistence type="predicted"/>
<feature type="domain" description="Single" evidence="4">
    <location>
        <begin position="52"/>
        <end position="119"/>
    </location>
</feature>
<dbReference type="EMBL" id="GECU01022547">
    <property type="protein sequence ID" value="JAS85159.1"/>
    <property type="molecule type" value="Transcribed_RNA"/>
</dbReference>
<evidence type="ECO:0000256" key="2">
    <source>
        <dbReference type="ARBA" id="ARBA00022525"/>
    </source>
</evidence>
<comment type="subcellular location">
    <subcellularLocation>
        <location evidence="1">Secreted</location>
    </subcellularLocation>
</comment>
<sequence>MFLSFAAITLIAILSTSTNVNGSGVFHLYNVTESDLQQSRDIQKQRQNQDGCYVGGRYLKYGDQWTQRGICGIFSCHEKHFRILATPCPYLRYQEGSGCTIVEEDFTKDFPDCCPKMVCPNEKEVQQQERKRTDWSF</sequence>
<dbReference type="GO" id="GO:0005576">
    <property type="term" value="C:extracellular region"/>
    <property type="evidence" value="ECO:0007669"/>
    <property type="project" value="UniProtKB-SubCell"/>
</dbReference>
<evidence type="ECO:0000313" key="5">
    <source>
        <dbReference type="EMBL" id="JAS85159.1"/>
    </source>
</evidence>
<keyword evidence="3" id="KW-0732">Signal</keyword>
<dbReference type="InterPro" id="IPR029277">
    <property type="entry name" value="SVWC_dom"/>
</dbReference>